<gene>
    <name evidence="4" type="ORF">WG617_00330</name>
</gene>
<evidence type="ECO:0000313" key="4">
    <source>
        <dbReference type="EMBL" id="WXL29092.1"/>
    </source>
</evidence>
<keyword evidence="5" id="KW-1185">Reference proteome</keyword>
<dbReference type="NCBIfam" id="TIGR00040">
    <property type="entry name" value="yfcE"/>
    <property type="match status" value="1"/>
</dbReference>
<evidence type="ECO:0000259" key="3">
    <source>
        <dbReference type="Pfam" id="PF12850"/>
    </source>
</evidence>
<dbReference type="InterPro" id="IPR024654">
    <property type="entry name" value="Calcineurin-like_PHP_lpxH"/>
</dbReference>
<evidence type="ECO:0000313" key="5">
    <source>
        <dbReference type="Proteomes" id="UP001477443"/>
    </source>
</evidence>
<evidence type="ECO:0000256" key="1">
    <source>
        <dbReference type="ARBA" id="ARBA00008950"/>
    </source>
</evidence>
<name>A0ABZ2RRJ6_9BACT</name>
<dbReference type="Proteomes" id="UP001477443">
    <property type="component" value="Chromosome"/>
</dbReference>
<dbReference type="SUPFAM" id="SSF56300">
    <property type="entry name" value="Metallo-dependent phosphatases"/>
    <property type="match status" value="1"/>
</dbReference>
<protein>
    <recommendedName>
        <fullName evidence="2">Phosphoesterase</fullName>
        <ecNumber evidence="2">3.1.4.-</ecNumber>
    </recommendedName>
</protein>
<reference evidence="4" key="1">
    <citation type="submission" date="2024-03" db="EMBL/GenBank/DDBJ databases">
        <title>Complete genome sequence of Mycoplasma felifaucium Z921 isolated from the trachea of a cheetah.</title>
        <authorList>
            <person name="Spergser J."/>
        </authorList>
    </citation>
    <scope>NUCLEOTIDE SEQUENCE [LARGE SCALE GENOMIC DNA]</scope>
    <source>
        <strain evidence="4">Z921</strain>
    </source>
</reference>
<dbReference type="EC" id="3.1.4.-" evidence="2"/>
<comment type="similarity">
    <text evidence="1 2">Belongs to the metallophosphoesterase superfamily. YfcE family.</text>
</comment>
<accession>A0ABZ2RRJ6</accession>
<keyword evidence="2" id="KW-0479">Metal-binding</keyword>
<sequence length="172" mass="19625">MKILVLSDIHRNKSLAEKILITEQYNLALSLGDTELSDDWVESNFDYAVRGNNDFMSLLPIEKFFKVNNLKIYMCHGHLLGSYNTLMDSSEIQKQCENINADVILYGHSHFKLLTVVKNNQNEPIKYIINPGSAGLPFISRNQLLNSDPSYCIIETNNELNGKILVKFKTIQ</sequence>
<dbReference type="PANTHER" id="PTHR11124">
    <property type="entry name" value="VACUOLAR SORTING PROTEIN VPS29"/>
    <property type="match status" value="1"/>
</dbReference>
<dbReference type="InterPro" id="IPR000979">
    <property type="entry name" value="Phosphodiesterase_MJ0936/Vps29"/>
</dbReference>
<proteinExistence type="inferred from homology"/>
<evidence type="ECO:0000256" key="2">
    <source>
        <dbReference type="RuleBase" id="RU362039"/>
    </source>
</evidence>
<comment type="cofactor">
    <cofactor evidence="2">
        <name>a divalent metal cation</name>
        <dbReference type="ChEBI" id="CHEBI:60240"/>
    </cofactor>
</comment>
<dbReference type="Gene3D" id="3.60.21.10">
    <property type="match status" value="1"/>
</dbReference>
<dbReference type="Pfam" id="PF12850">
    <property type="entry name" value="Metallophos_2"/>
    <property type="match status" value="1"/>
</dbReference>
<dbReference type="EMBL" id="CP148067">
    <property type="protein sequence ID" value="WXL29092.1"/>
    <property type="molecule type" value="Genomic_DNA"/>
</dbReference>
<feature type="domain" description="Calcineurin-like phosphoesterase" evidence="3">
    <location>
        <begin position="1"/>
        <end position="158"/>
    </location>
</feature>
<organism evidence="4 5">
    <name type="scientific">Mycoplasmopsis felifaucium</name>
    <dbReference type="NCBI Taxonomy" id="35768"/>
    <lineage>
        <taxon>Bacteria</taxon>
        <taxon>Bacillati</taxon>
        <taxon>Mycoplasmatota</taxon>
        <taxon>Mycoplasmoidales</taxon>
        <taxon>Metamycoplasmataceae</taxon>
        <taxon>Mycoplasmopsis</taxon>
    </lineage>
</organism>
<dbReference type="RefSeq" id="WP_338822691.1">
    <property type="nucleotide sequence ID" value="NZ_CP148067.1"/>
</dbReference>
<dbReference type="InterPro" id="IPR029052">
    <property type="entry name" value="Metallo-depent_PP-like"/>
</dbReference>